<feature type="compositionally biased region" description="Acidic residues" evidence="1">
    <location>
        <begin position="65"/>
        <end position="76"/>
    </location>
</feature>
<reference evidence="2" key="1">
    <citation type="submission" date="2006-10" db="EMBL/GenBank/DDBJ databases">
        <authorList>
            <person name="Amadeo P."/>
            <person name="Zhao Q."/>
            <person name="Wortman J."/>
            <person name="Fraser-Liggett C."/>
            <person name="Carlton J."/>
        </authorList>
    </citation>
    <scope>NUCLEOTIDE SEQUENCE</scope>
    <source>
        <strain evidence="2">G3</strain>
    </source>
</reference>
<evidence type="ECO:0000256" key="1">
    <source>
        <dbReference type="SAM" id="MobiDB-lite"/>
    </source>
</evidence>
<organism evidence="2 3">
    <name type="scientific">Trichomonas vaginalis (strain ATCC PRA-98 / G3)</name>
    <dbReference type="NCBI Taxonomy" id="412133"/>
    <lineage>
        <taxon>Eukaryota</taxon>
        <taxon>Metamonada</taxon>
        <taxon>Parabasalia</taxon>
        <taxon>Trichomonadida</taxon>
        <taxon>Trichomonadidae</taxon>
        <taxon>Trichomonas</taxon>
    </lineage>
</organism>
<accession>A2FT90</accession>
<dbReference type="AlphaFoldDB" id="A2FT90"/>
<evidence type="ECO:0000313" key="3">
    <source>
        <dbReference type="Proteomes" id="UP000001542"/>
    </source>
</evidence>
<feature type="region of interest" description="Disordered" evidence="1">
    <location>
        <begin position="63"/>
        <end position="87"/>
    </location>
</feature>
<sequence>MDSPLTANLNSSGMPMYDANSPPVVIDISNIGQDDDGYNRSPLLFNLETPPEPISVDAVNKGIIETEEGDEDDLSNTDESALSSTSEHYLKPSSILAFDQRETISLADAKLSQESGSDIFSSYFDVNGGEKEFPWMNIKIEDIPPIEDTKVLKDLDEEFTIPKLVEAIRAK</sequence>
<dbReference type="InParanoid" id="A2FT90"/>
<gene>
    <name evidence="2" type="ORF">TVAG_324220</name>
</gene>
<reference evidence="2" key="2">
    <citation type="journal article" date="2007" name="Science">
        <title>Draft genome sequence of the sexually transmitted pathogen Trichomonas vaginalis.</title>
        <authorList>
            <person name="Carlton J.M."/>
            <person name="Hirt R.P."/>
            <person name="Silva J.C."/>
            <person name="Delcher A.L."/>
            <person name="Schatz M."/>
            <person name="Zhao Q."/>
            <person name="Wortman J.R."/>
            <person name="Bidwell S.L."/>
            <person name="Alsmark U.C.M."/>
            <person name="Besteiro S."/>
            <person name="Sicheritz-Ponten T."/>
            <person name="Noel C.J."/>
            <person name="Dacks J.B."/>
            <person name="Foster P.G."/>
            <person name="Simillion C."/>
            <person name="Van de Peer Y."/>
            <person name="Miranda-Saavedra D."/>
            <person name="Barton G.J."/>
            <person name="Westrop G.D."/>
            <person name="Mueller S."/>
            <person name="Dessi D."/>
            <person name="Fiori P.L."/>
            <person name="Ren Q."/>
            <person name="Paulsen I."/>
            <person name="Zhang H."/>
            <person name="Bastida-Corcuera F.D."/>
            <person name="Simoes-Barbosa A."/>
            <person name="Brown M.T."/>
            <person name="Hayes R.D."/>
            <person name="Mukherjee M."/>
            <person name="Okumura C.Y."/>
            <person name="Schneider R."/>
            <person name="Smith A.J."/>
            <person name="Vanacova S."/>
            <person name="Villalvazo M."/>
            <person name="Haas B.J."/>
            <person name="Pertea M."/>
            <person name="Feldblyum T.V."/>
            <person name="Utterback T.R."/>
            <person name="Shu C.L."/>
            <person name="Osoegawa K."/>
            <person name="de Jong P.J."/>
            <person name="Hrdy I."/>
            <person name="Horvathova L."/>
            <person name="Zubacova Z."/>
            <person name="Dolezal P."/>
            <person name="Malik S.B."/>
            <person name="Logsdon J.M. Jr."/>
            <person name="Henze K."/>
            <person name="Gupta A."/>
            <person name="Wang C.C."/>
            <person name="Dunne R.L."/>
            <person name="Upcroft J.A."/>
            <person name="Upcroft P."/>
            <person name="White O."/>
            <person name="Salzberg S.L."/>
            <person name="Tang P."/>
            <person name="Chiu C.-H."/>
            <person name="Lee Y.-S."/>
            <person name="Embley T.M."/>
            <person name="Coombs G.H."/>
            <person name="Mottram J.C."/>
            <person name="Tachezy J."/>
            <person name="Fraser-Liggett C.M."/>
            <person name="Johnson P.J."/>
        </authorList>
    </citation>
    <scope>NUCLEOTIDE SEQUENCE [LARGE SCALE GENOMIC DNA]</scope>
    <source>
        <strain evidence="2">G3</strain>
    </source>
</reference>
<protein>
    <submittedName>
        <fullName evidence="2">Uncharacterized protein</fullName>
    </submittedName>
</protein>
<keyword evidence="3" id="KW-1185">Reference proteome</keyword>
<dbReference type="EMBL" id="DS114005">
    <property type="protein sequence ID" value="EAX91874.1"/>
    <property type="molecule type" value="Genomic_DNA"/>
</dbReference>
<dbReference type="VEuPathDB" id="TrichDB:TVAGG3_0985550"/>
<dbReference type="Proteomes" id="UP000001542">
    <property type="component" value="Unassembled WGS sequence"/>
</dbReference>
<proteinExistence type="predicted"/>
<evidence type="ECO:0000313" key="2">
    <source>
        <dbReference type="EMBL" id="EAX91874.1"/>
    </source>
</evidence>
<dbReference type="VEuPathDB" id="TrichDB:TVAG_324220"/>
<name>A2FT90_TRIV3</name>
<feature type="compositionally biased region" description="Polar residues" evidence="1">
    <location>
        <begin position="77"/>
        <end position="87"/>
    </location>
</feature>